<accession>A0ACC2FXA5</accession>
<dbReference type="Proteomes" id="UP001157502">
    <property type="component" value="Chromosome 20"/>
</dbReference>
<keyword evidence="2" id="KW-1185">Reference proteome</keyword>
<reference evidence="1" key="1">
    <citation type="submission" date="2021-05" db="EMBL/GenBank/DDBJ databases">
        <authorList>
            <person name="Pan Q."/>
            <person name="Jouanno E."/>
            <person name="Zahm M."/>
            <person name="Klopp C."/>
            <person name="Cabau C."/>
            <person name="Louis A."/>
            <person name="Berthelot C."/>
            <person name="Parey E."/>
            <person name="Roest Crollius H."/>
            <person name="Montfort J."/>
            <person name="Robinson-Rechavi M."/>
            <person name="Bouchez O."/>
            <person name="Lampietro C."/>
            <person name="Lopez Roques C."/>
            <person name="Donnadieu C."/>
            <person name="Postlethwait J."/>
            <person name="Bobe J."/>
            <person name="Dillon D."/>
            <person name="Chandos A."/>
            <person name="von Hippel F."/>
            <person name="Guiguen Y."/>
        </authorList>
    </citation>
    <scope>NUCLEOTIDE SEQUENCE</scope>
    <source>
        <strain evidence="1">YG-Jan2019</strain>
    </source>
</reference>
<dbReference type="EMBL" id="CM055747">
    <property type="protein sequence ID" value="KAJ7996054.1"/>
    <property type="molecule type" value="Genomic_DNA"/>
</dbReference>
<protein>
    <submittedName>
        <fullName evidence="1">Uncharacterized protein</fullName>
    </submittedName>
</protein>
<proteinExistence type="predicted"/>
<gene>
    <name evidence="1" type="ORF">DPEC_G00233100</name>
</gene>
<evidence type="ECO:0000313" key="2">
    <source>
        <dbReference type="Proteomes" id="UP001157502"/>
    </source>
</evidence>
<evidence type="ECO:0000313" key="1">
    <source>
        <dbReference type="EMBL" id="KAJ7996054.1"/>
    </source>
</evidence>
<comment type="caution">
    <text evidence="1">The sequence shown here is derived from an EMBL/GenBank/DDBJ whole genome shotgun (WGS) entry which is preliminary data.</text>
</comment>
<name>A0ACC2FXA5_DALPE</name>
<sequence length="464" mass="52082">MSFVFQYQSSLREIIIGLLAVSAAQRTAKMRQLQVAVVGAGAAGLCAARHILARPDTFAPPVVYELTEHVGGTWFYEERTGNYENGLPIHSSMYKNLRTNLPKEVMMFPDFPFDSELPSFLPHKEVQRYLERYCQCHLITPHIRFSTVVEEVRPVTEETERGVISTWEVTSRDKSGSQNTKTFDSVFICSGHYSDPYIPSIPGIEHFKGRVIHSHSYRHSEPFSGQSVVVLGAGASGLDISLELGRSSAKVTLSHAKPTLPFPLPYGIQQAAPVVEVLADGSLRFQDGAITQAQILLLCTGYKFSYPFLTPAQLGLEIHDHLVTPLYKFLMPPAFPSLFIIGICKIICPFPQFHCQTLFSLAVLEGSVTLPSQAEMEEEAVKEMESKVERGVKPQHMLKLDKDQWSYAQTLAQNGKFPPLPPVTQSLYEEVGRQRQVHPENYKQINYRLVSDTQWEQQDRPAAI</sequence>
<organism evidence="1 2">
    <name type="scientific">Dallia pectoralis</name>
    <name type="common">Alaska blackfish</name>
    <dbReference type="NCBI Taxonomy" id="75939"/>
    <lineage>
        <taxon>Eukaryota</taxon>
        <taxon>Metazoa</taxon>
        <taxon>Chordata</taxon>
        <taxon>Craniata</taxon>
        <taxon>Vertebrata</taxon>
        <taxon>Euteleostomi</taxon>
        <taxon>Actinopterygii</taxon>
        <taxon>Neopterygii</taxon>
        <taxon>Teleostei</taxon>
        <taxon>Protacanthopterygii</taxon>
        <taxon>Esociformes</taxon>
        <taxon>Umbridae</taxon>
        <taxon>Dallia</taxon>
    </lineage>
</organism>